<sequence>MRIKKTLLFFERDFRRNNVGSETQPLLQNDSDSDDEGLQSRPSQQFNVIRRVYQQDALNKDADYQVPTKPLGYRCKRAVQSCGFGECLLNSLPVARWLPSYSPKKFLIGDLVAGATTAVMHIPQGMAYALLAEVPPIVGLYMAFFPVLIYVIFGTSPHVSMGTFAVACLMAGKVVTQHSTHPDLINAVNGTTTQSPFLSVGYTPLQVLCVLTLTVGLIQVVMWVLRLGAVSTLLSEPLVSGFTTAASFHVLASQLKDLFGIRLPKLGSNYKVVFTVIEVVKNIPNANWTAFGISAVACLVISLNNELLKPWVSKRSRVPVPIELIAIVVGTLASTFGHLKENYGISLVGTIPTGLPDANVPPIELMPQIALDAFTITMVTYTISMSMALIFAAKDKYEIDANQELLALGASNVFGSFFCCAPLCASLSRSYIQYQAGSKTGITSTVSAVLILCVLLWVGPFFEQLPRCVLASIIVVSLKGMFMQVKELNKFWKLSKLDAVVWLVTFLVTMLVNIDIGLGAGLLASVGALFCRSQKPYTCLLGRVLDTDLYLDIKRYRAAEEIPGIKIFHYCGGLNFASKNLFRATLFRRIGYLKKRDQNRDDDSNYSKSDFEWDSTIGKRVNCVIIDATALSYVDAPGIKSLVAAQRELVASNITVLLAGANGPVLEMIERYNSLESDSERLQLDTFPTVHDAVVYYKMLEQTKEPAITIAS</sequence>
<dbReference type="PANTHER" id="PTHR11814">
    <property type="entry name" value="SULFATE TRANSPORTER"/>
    <property type="match status" value="1"/>
</dbReference>
<evidence type="ECO:0000256" key="2">
    <source>
        <dbReference type="ARBA" id="ARBA00022692"/>
    </source>
</evidence>
<dbReference type="Gene3D" id="3.30.750.24">
    <property type="entry name" value="STAS domain"/>
    <property type="match status" value="1"/>
</dbReference>
<feature type="transmembrane region" description="Helical" evidence="6">
    <location>
        <begin position="502"/>
        <end position="531"/>
    </location>
</feature>
<evidence type="ECO:0000256" key="4">
    <source>
        <dbReference type="ARBA" id="ARBA00023136"/>
    </source>
</evidence>
<keyword evidence="3 6" id="KW-1133">Transmembrane helix</keyword>
<dbReference type="RefSeq" id="XP_052739145.1">
    <property type="nucleotide sequence ID" value="XM_052883185.1"/>
</dbReference>
<evidence type="ECO:0000256" key="5">
    <source>
        <dbReference type="SAM" id="MobiDB-lite"/>
    </source>
</evidence>
<evidence type="ECO:0000313" key="9">
    <source>
        <dbReference type="RefSeq" id="XP_052739145.1"/>
    </source>
</evidence>
<feature type="domain" description="STAS" evidence="7">
    <location>
        <begin position="555"/>
        <end position="697"/>
    </location>
</feature>
<dbReference type="SUPFAM" id="SSF52091">
    <property type="entry name" value="SpoIIaa-like"/>
    <property type="match status" value="1"/>
</dbReference>
<dbReference type="GeneID" id="112045914"/>
<evidence type="ECO:0000256" key="6">
    <source>
        <dbReference type="SAM" id="Phobius"/>
    </source>
</evidence>
<accession>A0ABM3LJ88</accession>
<feature type="transmembrane region" description="Helical" evidence="6">
    <location>
        <begin position="440"/>
        <end position="458"/>
    </location>
</feature>
<feature type="transmembrane region" description="Helical" evidence="6">
    <location>
        <begin position="405"/>
        <end position="428"/>
    </location>
</feature>
<dbReference type="Pfam" id="PF01740">
    <property type="entry name" value="STAS"/>
    <property type="match status" value="1"/>
</dbReference>
<protein>
    <submittedName>
        <fullName evidence="9">Prestin isoform X1</fullName>
    </submittedName>
</protein>
<evidence type="ECO:0000256" key="3">
    <source>
        <dbReference type="ARBA" id="ARBA00022989"/>
    </source>
</evidence>
<dbReference type="InterPro" id="IPR036513">
    <property type="entry name" value="STAS_dom_sf"/>
</dbReference>
<proteinExistence type="predicted"/>
<evidence type="ECO:0000259" key="7">
    <source>
        <dbReference type="PROSITE" id="PS50801"/>
    </source>
</evidence>
<dbReference type="NCBIfam" id="TIGR00815">
    <property type="entry name" value="sulP"/>
    <property type="match status" value="1"/>
</dbReference>
<dbReference type="Proteomes" id="UP001652582">
    <property type="component" value="Chromosome 8"/>
</dbReference>
<evidence type="ECO:0000256" key="1">
    <source>
        <dbReference type="ARBA" id="ARBA00004141"/>
    </source>
</evidence>
<feature type="compositionally biased region" description="Polar residues" evidence="5">
    <location>
        <begin position="21"/>
        <end position="30"/>
    </location>
</feature>
<feature type="transmembrane region" description="Helical" evidence="6">
    <location>
        <begin position="205"/>
        <end position="225"/>
    </location>
</feature>
<organism evidence="8 9">
    <name type="scientific">Bicyclus anynana</name>
    <name type="common">Squinting bush brown butterfly</name>
    <dbReference type="NCBI Taxonomy" id="110368"/>
    <lineage>
        <taxon>Eukaryota</taxon>
        <taxon>Metazoa</taxon>
        <taxon>Ecdysozoa</taxon>
        <taxon>Arthropoda</taxon>
        <taxon>Hexapoda</taxon>
        <taxon>Insecta</taxon>
        <taxon>Pterygota</taxon>
        <taxon>Neoptera</taxon>
        <taxon>Endopterygota</taxon>
        <taxon>Lepidoptera</taxon>
        <taxon>Glossata</taxon>
        <taxon>Ditrysia</taxon>
        <taxon>Papilionoidea</taxon>
        <taxon>Nymphalidae</taxon>
        <taxon>Satyrinae</taxon>
        <taxon>Satyrini</taxon>
        <taxon>Mycalesina</taxon>
        <taxon>Bicyclus</taxon>
    </lineage>
</organism>
<keyword evidence="8" id="KW-1185">Reference proteome</keyword>
<feature type="transmembrane region" description="Helical" evidence="6">
    <location>
        <begin position="288"/>
        <end position="308"/>
    </location>
</feature>
<dbReference type="CDD" id="cd07042">
    <property type="entry name" value="STAS_SulP_like_sulfate_transporter"/>
    <property type="match status" value="1"/>
</dbReference>
<dbReference type="Pfam" id="PF00916">
    <property type="entry name" value="Sulfate_transp"/>
    <property type="match status" value="1"/>
</dbReference>
<dbReference type="PROSITE" id="PS50801">
    <property type="entry name" value="STAS"/>
    <property type="match status" value="1"/>
</dbReference>
<dbReference type="InterPro" id="IPR002645">
    <property type="entry name" value="STAS_dom"/>
</dbReference>
<gene>
    <name evidence="9" type="primary">LOC112045914</name>
</gene>
<keyword evidence="2 6" id="KW-0812">Transmembrane</keyword>
<name>A0ABM3LJ88_BICAN</name>
<feature type="transmembrane region" description="Helical" evidence="6">
    <location>
        <begin position="465"/>
        <end position="482"/>
    </location>
</feature>
<feature type="transmembrane region" description="Helical" evidence="6">
    <location>
        <begin position="130"/>
        <end position="153"/>
    </location>
</feature>
<evidence type="ECO:0000313" key="8">
    <source>
        <dbReference type="Proteomes" id="UP001652582"/>
    </source>
</evidence>
<feature type="region of interest" description="Disordered" evidence="5">
    <location>
        <begin position="21"/>
        <end position="41"/>
    </location>
</feature>
<reference evidence="9" key="1">
    <citation type="submission" date="2025-08" db="UniProtKB">
        <authorList>
            <consortium name="RefSeq"/>
        </authorList>
    </citation>
    <scope>IDENTIFICATION</scope>
</reference>
<dbReference type="InterPro" id="IPR011547">
    <property type="entry name" value="SLC26A/SulP_dom"/>
</dbReference>
<keyword evidence="4 6" id="KW-0472">Membrane</keyword>
<dbReference type="InterPro" id="IPR001902">
    <property type="entry name" value="SLC26A/SulP_fam"/>
</dbReference>
<comment type="subcellular location">
    <subcellularLocation>
        <location evidence="1">Membrane</location>
        <topology evidence="1">Multi-pass membrane protein</topology>
    </subcellularLocation>
</comment>
<feature type="transmembrane region" description="Helical" evidence="6">
    <location>
        <begin position="237"/>
        <end position="255"/>
    </location>
</feature>
<feature type="transmembrane region" description="Helical" evidence="6">
    <location>
        <begin position="369"/>
        <end position="393"/>
    </location>
</feature>
<feature type="transmembrane region" description="Helical" evidence="6">
    <location>
        <begin position="320"/>
        <end position="339"/>
    </location>
</feature>